<comment type="caution">
    <text evidence="1">The sequence shown here is derived from an EMBL/GenBank/DDBJ whole genome shotgun (WGS) entry which is preliminary data.</text>
</comment>
<reference evidence="1 2" key="1">
    <citation type="submission" date="2021-06" db="EMBL/GenBank/DDBJ databases">
        <title>Caerostris extrusa draft genome.</title>
        <authorList>
            <person name="Kono N."/>
            <person name="Arakawa K."/>
        </authorList>
    </citation>
    <scope>NUCLEOTIDE SEQUENCE [LARGE SCALE GENOMIC DNA]</scope>
</reference>
<protein>
    <submittedName>
        <fullName evidence="1">Uncharacterized protein</fullName>
    </submittedName>
</protein>
<dbReference type="Proteomes" id="UP001054945">
    <property type="component" value="Unassembled WGS sequence"/>
</dbReference>
<evidence type="ECO:0000313" key="1">
    <source>
        <dbReference type="EMBL" id="GIY67176.1"/>
    </source>
</evidence>
<organism evidence="1 2">
    <name type="scientific">Caerostris extrusa</name>
    <name type="common">Bark spider</name>
    <name type="synonym">Caerostris bankana</name>
    <dbReference type="NCBI Taxonomy" id="172846"/>
    <lineage>
        <taxon>Eukaryota</taxon>
        <taxon>Metazoa</taxon>
        <taxon>Ecdysozoa</taxon>
        <taxon>Arthropoda</taxon>
        <taxon>Chelicerata</taxon>
        <taxon>Arachnida</taxon>
        <taxon>Araneae</taxon>
        <taxon>Araneomorphae</taxon>
        <taxon>Entelegynae</taxon>
        <taxon>Araneoidea</taxon>
        <taxon>Araneidae</taxon>
        <taxon>Caerostris</taxon>
    </lineage>
</organism>
<keyword evidence="2" id="KW-1185">Reference proteome</keyword>
<accession>A0AAV4VA09</accession>
<name>A0AAV4VA09_CAEEX</name>
<evidence type="ECO:0000313" key="2">
    <source>
        <dbReference type="Proteomes" id="UP001054945"/>
    </source>
</evidence>
<gene>
    <name evidence="1" type="ORF">CEXT_436341</name>
</gene>
<dbReference type="AlphaFoldDB" id="A0AAV4VA09"/>
<proteinExistence type="predicted"/>
<dbReference type="EMBL" id="BPLR01014211">
    <property type="protein sequence ID" value="GIY67176.1"/>
    <property type="molecule type" value="Genomic_DNA"/>
</dbReference>
<sequence length="95" mass="10647">MSITSTRKLGTSKNGYKITQGVLNYTGSRSTWDTSVTRGADELAKAATLRTDVDHMVTFDTQVIKKLLKKKSWLNGNISGVIQLKEEKCSLYYQK</sequence>